<keyword evidence="1" id="KW-0812">Transmembrane</keyword>
<dbReference type="EMBL" id="JABAYA010000236">
    <property type="protein sequence ID" value="KAF7721776.1"/>
    <property type="molecule type" value="Genomic_DNA"/>
</dbReference>
<evidence type="ECO:0000256" key="1">
    <source>
        <dbReference type="SAM" id="Phobius"/>
    </source>
</evidence>
<evidence type="ECO:0000313" key="2">
    <source>
        <dbReference type="EMBL" id="KAF7721776.1"/>
    </source>
</evidence>
<gene>
    <name evidence="2" type="ORF">EC973_004149</name>
</gene>
<keyword evidence="1" id="KW-1133">Transmembrane helix</keyword>
<protein>
    <submittedName>
        <fullName evidence="2">Uncharacterized protein</fullName>
    </submittedName>
</protein>
<feature type="transmembrane region" description="Helical" evidence="1">
    <location>
        <begin position="45"/>
        <end position="63"/>
    </location>
</feature>
<evidence type="ECO:0000313" key="3">
    <source>
        <dbReference type="Proteomes" id="UP000605846"/>
    </source>
</evidence>
<feature type="transmembrane region" description="Helical" evidence="1">
    <location>
        <begin position="6"/>
        <end position="24"/>
    </location>
</feature>
<name>A0A8H7BKJ4_9FUNG</name>
<accession>A0A8H7BKJ4</accession>
<dbReference type="AlphaFoldDB" id="A0A8H7BKJ4"/>
<keyword evidence="3" id="KW-1185">Reference proteome</keyword>
<dbReference type="Proteomes" id="UP000605846">
    <property type="component" value="Unassembled WGS sequence"/>
</dbReference>
<feature type="non-terminal residue" evidence="2">
    <location>
        <position position="122"/>
    </location>
</feature>
<dbReference type="OrthoDB" id="2415871at2759"/>
<keyword evidence="1" id="KW-0472">Membrane</keyword>
<organism evidence="2 3">
    <name type="scientific">Apophysomyces ossiformis</name>
    <dbReference type="NCBI Taxonomy" id="679940"/>
    <lineage>
        <taxon>Eukaryota</taxon>
        <taxon>Fungi</taxon>
        <taxon>Fungi incertae sedis</taxon>
        <taxon>Mucoromycota</taxon>
        <taxon>Mucoromycotina</taxon>
        <taxon>Mucoromycetes</taxon>
        <taxon>Mucorales</taxon>
        <taxon>Mucorineae</taxon>
        <taxon>Mucoraceae</taxon>
        <taxon>Apophysomyces</taxon>
    </lineage>
</organism>
<sequence length="122" mass="13717">MILKAVLLLTASFAYITILIPPKYSRRSEKTDLLKTEDAVLAQQLHPYALVVCNVAMTALYLASLTRRSPPFLKDGEERKDFADAIVQLQVLKPWHIIMAFVSIFGCALRRAAFAALGRYFT</sequence>
<reference evidence="2" key="1">
    <citation type="submission" date="2020-01" db="EMBL/GenBank/DDBJ databases">
        <title>Genome Sequencing of Three Apophysomyces-Like Fungal Strains Confirms a Novel Fungal Genus in the Mucoromycota with divergent Burkholderia-like Endosymbiotic Bacteria.</title>
        <authorList>
            <person name="Stajich J.E."/>
            <person name="Macias A.M."/>
            <person name="Carter-House D."/>
            <person name="Lovett B."/>
            <person name="Kasson L.R."/>
            <person name="Berry K."/>
            <person name="Grigoriev I."/>
            <person name="Chang Y."/>
            <person name="Spatafora J."/>
            <person name="Kasson M.T."/>
        </authorList>
    </citation>
    <scope>NUCLEOTIDE SEQUENCE</scope>
    <source>
        <strain evidence="2">NRRL A-21654</strain>
    </source>
</reference>
<proteinExistence type="predicted"/>
<comment type="caution">
    <text evidence="2">The sequence shown here is derived from an EMBL/GenBank/DDBJ whole genome shotgun (WGS) entry which is preliminary data.</text>
</comment>